<dbReference type="Gene3D" id="2.40.50.140">
    <property type="entry name" value="Nucleic acid-binding proteins"/>
    <property type="match status" value="1"/>
</dbReference>
<comment type="catalytic activity">
    <reaction evidence="14">
        <text>ATP + H2O = ADP + phosphate + H(+)</text>
        <dbReference type="Rhea" id="RHEA:13065"/>
        <dbReference type="ChEBI" id="CHEBI:15377"/>
        <dbReference type="ChEBI" id="CHEBI:15378"/>
        <dbReference type="ChEBI" id="CHEBI:30616"/>
        <dbReference type="ChEBI" id="CHEBI:43474"/>
        <dbReference type="ChEBI" id="CHEBI:456216"/>
        <dbReference type="EC" id="3.6.4.12"/>
    </reaction>
</comment>
<evidence type="ECO:0000256" key="13">
    <source>
        <dbReference type="ARBA" id="ARBA00041085"/>
    </source>
</evidence>
<feature type="compositionally biased region" description="Basic residues" evidence="16">
    <location>
        <begin position="709"/>
        <end position="725"/>
    </location>
</feature>
<dbReference type="EMBL" id="LR899014">
    <property type="protein sequence ID" value="CAD7092919.1"/>
    <property type="molecule type" value="Genomic_DNA"/>
</dbReference>
<dbReference type="PANTHER" id="PTHR11630:SF48">
    <property type="entry name" value="DNA HELICASE MCM9"/>
    <property type="match status" value="1"/>
</dbReference>
<evidence type="ECO:0000256" key="8">
    <source>
        <dbReference type="ARBA" id="ARBA00022806"/>
    </source>
</evidence>
<feature type="region of interest" description="Disordered" evidence="16">
    <location>
        <begin position="782"/>
        <end position="829"/>
    </location>
</feature>
<gene>
    <name evidence="18" type="ORF">HERILL_LOCUS15245</name>
</gene>
<organism evidence="18 19">
    <name type="scientific">Hermetia illucens</name>
    <name type="common">Black soldier fly</name>
    <dbReference type="NCBI Taxonomy" id="343691"/>
    <lineage>
        <taxon>Eukaryota</taxon>
        <taxon>Metazoa</taxon>
        <taxon>Ecdysozoa</taxon>
        <taxon>Arthropoda</taxon>
        <taxon>Hexapoda</taxon>
        <taxon>Insecta</taxon>
        <taxon>Pterygota</taxon>
        <taxon>Neoptera</taxon>
        <taxon>Endopterygota</taxon>
        <taxon>Diptera</taxon>
        <taxon>Brachycera</taxon>
        <taxon>Stratiomyomorpha</taxon>
        <taxon>Stratiomyidae</taxon>
        <taxon>Hermetiinae</taxon>
        <taxon>Hermetia</taxon>
    </lineage>
</organism>
<evidence type="ECO:0000256" key="12">
    <source>
        <dbReference type="ARBA" id="ARBA00023242"/>
    </source>
</evidence>
<dbReference type="AlphaFoldDB" id="A0A7R8Z0S2"/>
<dbReference type="Pfam" id="PF17855">
    <property type="entry name" value="MCM_lid"/>
    <property type="match status" value="1"/>
</dbReference>
<dbReference type="InParanoid" id="A0A7R8Z0S2"/>
<feature type="compositionally biased region" description="Low complexity" evidence="16">
    <location>
        <begin position="901"/>
        <end position="910"/>
    </location>
</feature>
<dbReference type="SUPFAM" id="SSF52540">
    <property type="entry name" value="P-loop containing nucleoside triphosphate hydrolases"/>
    <property type="match status" value="1"/>
</dbReference>
<evidence type="ECO:0000313" key="18">
    <source>
        <dbReference type="EMBL" id="CAD7092919.1"/>
    </source>
</evidence>
<feature type="region of interest" description="Disordered" evidence="16">
    <location>
        <begin position="682"/>
        <end position="749"/>
    </location>
</feature>
<dbReference type="PRINTS" id="PR01657">
    <property type="entry name" value="MCMFAMILY"/>
</dbReference>
<dbReference type="GO" id="GO:0005634">
    <property type="term" value="C:nucleus"/>
    <property type="evidence" value="ECO:0007669"/>
    <property type="project" value="UniProtKB-SubCell"/>
</dbReference>
<dbReference type="GO" id="GO:0006260">
    <property type="term" value="P:DNA replication"/>
    <property type="evidence" value="ECO:0007669"/>
    <property type="project" value="InterPro"/>
</dbReference>
<feature type="compositionally biased region" description="Polar residues" evidence="16">
    <location>
        <begin position="800"/>
        <end position="812"/>
    </location>
</feature>
<keyword evidence="4" id="KW-0235">DNA replication</keyword>
<keyword evidence="10 15" id="KW-0238">DNA-binding</keyword>
<dbReference type="SUPFAM" id="SSF50249">
    <property type="entry name" value="Nucleic acid-binding proteins"/>
    <property type="match status" value="1"/>
</dbReference>
<evidence type="ECO:0000256" key="6">
    <source>
        <dbReference type="ARBA" id="ARBA00022763"/>
    </source>
</evidence>
<dbReference type="Gene3D" id="3.40.50.300">
    <property type="entry name" value="P-loop containing nucleotide triphosphate hydrolases"/>
    <property type="match status" value="1"/>
</dbReference>
<keyword evidence="8" id="KW-0347">Helicase</keyword>
<dbReference type="GO" id="GO:0003697">
    <property type="term" value="F:single-stranded DNA binding"/>
    <property type="evidence" value="ECO:0007669"/>
    <property type="project" value="TreeGrafter"/>
</dbReference>
<dbReference type="Pfam" id="PF17207">
    <property type="entry name" value="MCM_OB"/>
    <property type="match status" value="1"/>
</dbReference>
<dbReference type="PROSITE" id="PS00847">
    <property type="entry name" value="MCM_1"/>
    <property type="match status" value="1"/>
</dbReference>
<dbReference type="InterPro" id="IPR018525">
    <property type="entry name" value="MCM_CS"/>
</dbReference>
<keyword evidence="9 15" id="KW-0067">ATP-binding</keyword>
<evidence type="ECO:0000256" key="4">
    <source>
        <dbReference type="ARBA" id="ARBA00022705"/>
    </source>
</evidence>
<evidence type="ECO:0000256" key="10">
    <source>
        <dbReference type="ARBA" id="ARBA00023125"/>
    </source>
</evidence>
<dbReference type="InterPro" id="IPR031327">
    <property type="entry name" value="MCM"/>
</dbReference>
<keyword evidence="19" id="KW-1185">Reference proteome</keyword>
<dbReference type="Pfam" id="PF00493">
    <property type="entry name" value="MCM"/>
    <property type="match status" value="1"/>
</dbReference>
<feature type="compositionally biased region" description="Basic and acidic residues" evidence="16">
    <location>
        <begin position="936"/>
        <end position="951"/>
    </location>
</feature>
<dbReference type="SMART" id="SM00350">
    <property type="entry name" value="MCM"/>
    <property type="match status" value="1"/>
</dbReference>
<dbReference type="InterPro" id="IPR033762">
    <property type="entry name" value="MCM_OB"/>
</dbReference>
<feature type="domain" description="MCM C-terminal AAA(+) ATPase" evidence="17">
    <location>
        <begin position="289"/>
        <end position="495"/>
    </location>
</feature>
<dbReference type="InterPro" id="IPR058768">
    <property type="entry name" value="MCM9_N"/>
</dbReference>
<dbReference type="GO" id="GO:0042555">
    <property type="term" value="C:MCM complex"/>
    <property type="evidence" value="ECO:0007669"/>
    <property type="project" value="TreeGrafter"/>
</dbReference>
<feature type="compositionally biased region" description="Basic and acidic residues" evidence="16">
    <location>
        <begin position="860"/>
        <end position="883"/>
    </location>
</feature>
<keyword evidence="5 15" id="KW-0547">Nucleotide-binding</keyword>
<evidence type="ECO:0000256" key="11">
    <source>
        <dbReference type="ARBA" id="ARBA00023204"/>
    </source>
</evidence>
<keyword evidence="11" id="KW-0234">DNA repair</keyword>
<dbReference type="Gene3D" id="2.20.28.10">
    <property type="match status" value="1"/>
</dbReference>
<dbReference type="GO" id="GO:0000724">
    <property type="term" value="P:double-strand break repair via homologous recombination"/>
    <property type="evidence" value="ECO:0007669"/>
    <property type="project" value="TreeGrafter"/>
</dbReference>
<evidence type="ECO:0000256" key="15">
    <source>
        <dbReference type="RuleBase" id="RU004070"/>
    </source>
</evidence>
<dbReference type="GO" id="GO:0005524">
    <property type="term" value="F:ATP binding"/>
    <property type="evidence" value="ECO:0007669"/>
    <property type="project" value="UniProtKB-KW"/>
</dbReference>
<evidence type="ECO:0000256" key="16">
    <source>
        <dbReference type="SAM" id="MobiDB-lite"/>
    </source>
</evidence>
<evidence type="ECO:0000313" key="19">
    <source>
        <dbReference type="Proteomes" id="UP000594454"/>
    </source>
</evidence>
<evidence type="ECO:0000256" key="9">
    <source>
        <dbReference type="ARBA" id="ARBA00022840"/>
    </source>
</evidence>
<dbReference type="OrthoDB" id="8056082at2759"/>
<keyword evidence="7" id="KW-0378">Hydrolase</keyword>
<comment type="subcellular location">
    <subcellularLocation>
        <location evidence="1">Nucleus</location>
    </subcellularLocation>
</comment>
<protein>
    <recommendedName>
        <fullName evidence="13">DNA helicase MCM9</fullName>
        <ecNumber evidence="3">3.6.4.12</ecNumber>
    </recommendedName>
</protein>
<dbReference type="Pfam" id="PF26066">
    <property type="entry name" value="MCM9_N"/>
    <property type="match status" value="1"/>
</dbReference>
<dbReference type="InterPro" id="IPR041562">
    <property type="entry name" value="MCM_lid"/>
</dbReference>
<sequence>MLAYLKEFHRDDITNLLNDSNDCLHVSLNVNLTHLQRTRPELYAGILQNVWSVIPEWNRALLEGQKELIEGNCFLEDGFQIKENCHVRFVNLPQPDGPLKGSFPGNDNVGQFVQVKGNVVRMTQGRLLEFKREYRCPRCKETFTLEAEYTKMYVLDAPKKCLDPNGLCKGTLQPKNPHPKPEYCMDYQEIRIQELFSDKYIPASLLVTLENDLVDYCQPGDCVTICGTIEVRWPQMTKGKRFEVNISLRAISVFKDDEKINFGKDLSEQLVWVRAQWQDTIDTIGQLSARDTIVRSICPEIHGMYLVKLAIALALCSGVQCTLAAGANKRGSSHLLLVGDPGLAKSKLLKAASKIAVRSVHTTGMGCSAAGLTAAAIKEEGEWQLEAGALVLADGGVCCIDEFNLMSENDKASIHEAMEQQTISMAKAGLVCKLSTRCVVLAATNPKNLYSMSEYEGTSFINIGIGSPLLSRFDVILILRDERDPEWDNRISDHILQNTNSRSLSENIWELERLQSHFLAVQEINPELTDEANIILGSYYKYCRSDPMRDSSRTTARLLDSLNRLAQAHARLMFRDKVNAVDAISVVRLMESSWGFGRLLNSIDILRENLPLGPNESQVRQVTALMGLTSLDENILRELEELNLSKREHEKSKSGKNDKSPIIGNLQSLFGFNKDNVKKLEAINSPPKNNARGADLSENRQKEKSPIVPRKKSPRKTPTKTRFPKQTKEAQTKTPAKATASEKTKNKSSNFAKKLLFDGDILDDSSDMDLFNSLDIVVESQAAASVAEPEKSRNDDIRVSINTLGCDNGHSNESPKVDNHQLPPFGRLLTPFDLRDEDIDAADLDLDISFTPKSNSSSQERNKHSEEKSAPDSVEKRINEKRKTPSTSRLSQEQLETASHSPKPNSSKKPCLASGTLAKLNRFVNPKLVEVQKQPENGKVESEGNTKRPEKETEDSAYDTMTLRGAQNRLTERSSSHFLASLDDDLDCLEFDL</sequence>
<feature type="compositionally biased region" description="Basic and acidic residues" evidence="16">
    <location>
        <begin position="695"/>
        <end position="705"/>
    </location>
</feature>
<evidence type="ECO:0000259" key="17">
    <source>
        <dbReference type="PROSITE" id="PS50051"/>
    </source>
</evidence>
<dbReference type="PROSITE" id="PS50051">
    <property type="entry name" value="MCM_2"/>
    <property type="match status" value="1"/>
</dbReference>
<keyword evidence="12" id="KW-0539">Nucleus</keyword>
<dbReference type="GO" id="GO:0017116">
    <property type="term" value="F:single-stranded DNA helicase activity"/>
    <property type="evidence" value="ECO:0007669"/>
    <property type="project" value="TreeGrafter"/>
</dbReference>
<dbReference type="OMA" id="PNQHAKP"/>
<feature type="compositionally biased region" description="Basic and acidic residues" evidence="16">
    <location>
        <begin position="788"/>
        <end position="798"/>
    </location>
</feature>
<dbReference type="Proteomes" id="UP000594454">
    <property type="component" value="Chromosome 6"/>
</dbReference>
<dbReference type="InterPro" id="IPR027417">
    <property type="entry name" value="P-loop_NTPase"/>
</dbReference>
<evidence type="ECO:0000256" key="3">
    <source>
        <dbReference type="ARBA" id="ARBA00012551"/>
    </source>
</evidence>
<evidence type="ECO:0000256" key="14">
    <source>
        <dbReference type="ARBA" id="ARBA00047995"/>
    </source>
</evidence>
<dbReference type="GO" id="GO:0016787">
    <property type="term" value="F:hydrolase activity"/>
    <property type="evidence" value="ECO:0007669"/>
    <property type="project" value="UniProtKB-KW"/>
</dbReference>
<name>A0A7R8Z0S2_HERIL</name>
<evidence type="ECO:0000256" key="5">
    <source>
        <dbReference type="ARBA" id="ARBA00022741"/>
    </source>
</evidence>
<evidence type="ECO:0000256" key="7">
    <source>
        <dbReference type="ARBA" id="ARBA00022801"/>
    </source>
</evidence>
<feature type="region of interest" description="Disordered" evidence="16">
    <location>
        <begin position="846"/>
        <end position="960"/>
    </location>
</feature>
<dbReference type="EC" id="3.6.4.12" evidence="3"/>
<comment type="similarity">
    <text evidence="2 15">Belongs to the MCM family.</text>
</comment>
<proteinExistence type="inferred from homology"/>
<keyword evidence="6" id="KW-0227">DNA damage</keyword>
<evidence type="ECO:0000256" key="2">
    <source>
        <dbReference type="ARBA" id="ARBA00008010"/>
    </source>
</evidence>
<reference evidence="18 19" key="1">
    <citation type="submission" date="2020-11" db="EMBL/GenBank/DDBJ databases">
        <authorList>
            <person name="Wallbank WR R."/>
            <person name="Pardo Diaz C."/>
            <person name="Kozak K."/>
            <person name="Martin S."/>
            <person name="Jiggins C."/>
            <person name="Moest M."/>
            <person name="Warren A I."/>
            <person name="Generalovic N T."/>
            <person name="Byers J.R.P. K."/>
            <person name="Montejo-Kovacevich G."/>
            <person name="Yen C E."/>
        </authorList>
    </citation>
    <scope>NUCLEOTIDE SEQUENCE [LARGE SCALE GENOMIC DNA]</scope>
</reference>
<dbReference type="InterPro" id="IPR012340">
    <property type="entry name" value="NA-bd_OB-fold"/>
</dbReference>
<dbReference type="InterPro" id="IPR001208">
    <property type="entry name" value="MCM_dom"/>
</dbReference>
<dbReference type="PANTHER" id="PTHR11630">
    <property type="entry name" value="DNA REPLICATION LICENSING FACTOR MCM FAMILY MEMBER"/>
    <property type="match status" value="1"/>
</dbReference>
<accession>A0A7R8Z0S2</accession>
<evidence type="ECO:0000256" key="1">
    <source>
        <dbReference type="ARBA" id="ARBA00004123"/>
    </source>
</evidence>
<feature type="compositionally biased region" description="Polar residues" evidence="16">
    <location>
        <begin position="885"/>
        <end position="900"/>
    </location>
</feature>